<name>A0A086MTP2_9ACTN</name>
<proteinExistence type="predicted"/>
<evidence type="ECO:0000259" key="1">
    <source>
        <dbReference type="Pfam" id="PF14082"/>
    </source>
</evidence>
<dbReference type="Pfam" id="PF14082">
    <property type="entry name" value="SduA_C"/>
    <property type="match status" value="1"/>
</dbReference>
<dbReference type="Proteomes" id="UP000029095">
    <property type="component" value="Unassembled WGS sequence"/>
</dbReference>
<organism evidence="2 3">
    <name type="scientific">Streptomyces mutabilis</name>
    <dbReference type="NCBI Taxonomy" id="67332"/>
    <lineage>
        <taxon>Bacteria</taxon>
        <taxon>Bacillati</taxon>
        <taxon>Actinomycetota</taxon>
        <taxon>Actinomycetes</taxon>
        <taxon>Kitasatosporales</taxon>
        <taxon>Streptomycetaceae</taxon>
        <taxon>Streptomyces</taxon>
    </lineage>
</organism>
<sequence length="344" mass="39030">MDWDEPAYFDRRPASSGRVSYCDALTIRDNRSVSIKALPYFIPHNSSRSELAIKLIREDKRNGEICEISLKEEDLRTLKRHIAQCLSVAEEDDDGRYLVLRTDDLSSQPDVSEDAARALGGALDSRQFARMVARSVDPVTLAKTFSASVRIGELRAAVTELKQNLNDGNTREAIYQDWCERHSWAFGNAYVARDNQRVIGIGDHVDVMMQSTANGLRDIFELKRPDMDVILYDETHKNWYWSSATAKAIGQCHRYLDTLHQMAQSGLYQDRADIAAYHPRAVVVIGRSRGWSDPQLRALHGLNSRMHGISVMTYDQLLAQCETLLRQVTDHAEDQQDLPEEMSA</sequence>
<reference evidence="2 3" key="1">
    <citation type="submission" date="2014-05" db="EMBL/GenBank/DDBJ databases">
        <title>Complete genome sequence of the Streptomyces mutabilis TRM45540.</title>
        <authorList>
            <person name="Luo X."/>
            <person name="Zhang L."/>
        </authorList>
    </citation>
    <scope>NUCLEOTIDE SEQUENCE [LARGE SCALE GENOMIC DNA]</scope>
    <source>
        <strain evidence="2 3">TRM45540</strain>
    </source>
</reference>
<protein>
    <recommendedName>
        <fullName evidence="1">Shedu protein SduA C-terminal domain-containing protein</fullName>
    </recommendedName>
</protein>
<gene>
    <name evidence="2" type="ORF">FM21_29320</name>
</gene>
<dbReference type="RefSeq" id="WP_043383629.1">
    <property type="nucleotide sequence ID" value="NZ_KN039947.1"/>
</dbReference>
<dbReference type="EMBL" id="JNFQ01000003">
    <property type="protein sequence ID" value="KFG72260.1"/>
    <property type="molecule type" value="Genomic_DNA"/>
</dbReference>
<keyword evidence="3" id="KW-1185">Reference proteome</keyword>
<evidence type="ECO:0000313" key="3">
    <source>
        <dbReference type="Proteomes" id="UP000029095"/>
    </source>
</evidence>
<dbReference type="AlphaFoldDB" id="A0A086MTP2"/>
<dbReference type="STRING" id="1915400.FM21_29320"/>
<dbReference type="HOGENOM" id="CLU_782907_0_0_11"/>
<accession>A0A086MTP2</accession>
<comment type="caution">
    <text evidence="2">The sequence shown here is derived from an EMBL/GenBank/DDBJ whole genome shotgun (WGS) entry which is preliminary data.</text>
</comment>
<evidence type="ECO:0000313" key="2">
    <source>
        <dbReference type="EMBL" id="KFG72260.1"/>
    </source>
</evidence>
<feature type="domain" description="Shedu protein SduA C-terminal" evidence="1">
    <location>
        <begin position="171"/>
        <end position="318"/>
    </location>
</feature>
<dbReference type="InterPro" id="IPR025359">
    <property type="entry name" value="SduA_C"/>
</dbReference>